<dbReference type="RefSeq" id="WP_096440389.1">
    <property type="nucleotide sequence ID" value="NZ_AP018164.1"/>
</dbReference>
<name>A0A1Z4EIY9_9MYCO</name>
<dbReference type="OrthoDB" id="4753656at2"/>
<evidence type="ECO:0000313" key="1">
    <source>
        <dbReference type="EMBL" id="BAX92921.1"/>
    </source>
</evidence>
<dbReference type="Proteomes" id="UP000217736">
    <property type="component" value="Chromosome"/>
</dbReference>
<sequence>MTTAIAAGETVEKDANDANDLVLAVAAMNAFAPLGGTVLVDKLRWRPTEEEILGTSITVILVSLMVLISVAVGTAVTMS</sequence>
<reference evidence="2" key="1">
    <citation type="submission" date="2017-06" db="EMBL/GenBank/DDBJ databases">
        <title>Complete Genome Sequence of Mycobacterium shigaense.</title>
        <authorList>
            <person name="Fukano H."/>
            <person name="Yoshida M."/>
            <person name="Kazumi Y."/>
            <person name="Ogura Y."/>
            <person name="Mitarai S."/>
            <person name="Hayashi T."/>
            <person name="Hoshino Y."/>
        </authorList>
    </citation>
    <scope>NUCLEOTIDE SEQUENCE [LARGE SCALE GENOMIC DNA]</scope>
    <source>
        <strain evidence="2">UN-152</strain>
    </source>
</reference>
<dbReference type="EMBL" id="AP018164">
    <property type="protein sequence ID" value="BAX92921.1"/>
    <property type="molecule type" value="Genomic_DNA"/>
</dbReference>
<protein>
    <submittedName>
        <fullName evidence="1">Uncharacterized protein</fullName>
    </submittedName>
</protein>
<organism evidence="1 2">
    <name type="scientific">Mycobacterium shigaense</name>
    <dbReference type="NCBI Taxonomy" id="722731"/>
    <lineage>
        <taxon>Bacteria</taxon>
        <taxon>Bacillati</taxon>
        <taxon>Actinomycetota</taxon>
        <taxon>Actinomycetes</taxon>
        <taxon>Mycobacteriales</taxon>
        <taxon>Mycobacteriaceae</taxon>
        <taxon>Mycobacterium</taxon>
        <taxon>Mycobacterium simiae complex</taxon>
    </lineage>
</organism>
<keyword evidence="2" id="KW-1185">Reference proteome</keyword>
<dbReference type="AlphaFoldDB" id="A0A1Z4EIY9"/>
<evidence type="ECO:0000313" key="2">
    <source>
        <dbReference type="Proteomes" id="UP000217736"/>
    </source>
</evidence>
<proteinExistence type="predicted"/>
<gene>
    <name evidence="1" type="ORF">MSG_02777</name>
</gene>
<accession>A0A1Z4EIY9</accession>
<dbReference type="KEGG" id="mshg:MSG_02777"/>